<dbReference type="EMBL" id="QJUE01000002">
    <property type="protein sequence ID" value="PYE02521.1"/>
    <property type="molecule type" value="Genomic_DNA"/>
</dbReference>
<comment type="similarity">
    <text evidence="7 8">Belongs to the Ycf48 family.</text>
</comment>
<dbReference type="AlphaFoldDB" id="A0A318R4D1"/>
<keyword evidence="6" id="KW-0449">Lipoprotein</keyword>
<dbReference type="GO" id="GO:0031977">
    <property type="term" value="C:thylakoid lumen"/>
    <property type="evidence" value="ECO:0007669"/>
    <property type="project" value="UniProtKB-UniRule"/>
</dbReference>
<keyword evidence="4" id="KW-0564">Palmitate</keyword>
<evidence type="ECO:0000256" key="1">
    <source>
        <dbReference type="ARBA" id="ARBA00022531"/>
    </source>
</evidence>
<sequence length="338" mass="36762">MKSLFSNLINLTLALIIGVALSGCTVSNASMGSSSPWSPVDLDTDANPLDIDFVDDKNGFLVGTDRLILETNDGGITWNERNLDIPSEGNFRLISIDFKDQEGWIAGQPGLILHTTDGGKNWTRLDLGNKLPGDPYLITTIDFDSAELATTAGAIYKTTDGGANWEALVVDTSGSGGIRELRRTTNGGYVSVSSLGNFFSVLSSDRETWSPHQRASSKRVQSVGEMPNGDLWMLSRGAEIRFNEDSDNIDAWSKPIIPIVNGYNYQDLAWDPAKSIWAAGGNGTLLISNDDGKTWEQDPVGDSVPTNFIRILFMDDLNSVSTKGFVFGERGNLLRWQG</sequence>
<evidence type="ECO:0000313" key="10">
    <source>
        <dbReference type="EMBL" id="PYE02521.1"/>
    </source>
</evidence>
<dbReference type="GO" id="GO:0031676">
    <property type="term" value="C:plasma membrane-derived thylakoid membrane"/>
    <property type="evidence" value="ECO:0007669"/>
    <property type="project" value="UniProtKB-SubCell"/>
</dbReference>
<evidence type="ECO:0000256" key="2">
    <source>
        <dbReference type="ARBA" id="ARBA00022729"/>
    </source>
</evidence>
<evidence type="ECO:0000313" key="11">
    <source>
        <dbReference type="Proteomes" id="UP000247807"/>
    </source>
</evidence>
<dbReference type="InterPro" id="IPR016705">
    <property type="entry name" value="Ycf48/Hcf136"/>
</dbReference>
<name>A0A318R4D1_PROMR</name>
<dbReference type="OrthoDB" id="9813892at2"/>
<keyword evidence="3" id="KW-0472">Membrane</keyword>
<dbReference type="GO" id="GO:0009523">
    <property type="term" value="C:photosystem II"/>
    <property type="evidence" value="ECO:0007669"/>
    <property type="project" value="UniProtKB-KW"/>
</dbReference>
<dbReference type="Pfam" id="PF14870">
    <property type="entry name" value="PSII_BNR"/>
    <property type="match status" value="1"/>
</dbReference>
<protein>
    <recommendedName>
        <fullName evidence="7">Photosystem II assembly lipoprotein Ycf48</fullName>
    </recommendedName>
</protein>
<evidence type="ECO:0000256" key="7">
    <source>
        <dbReference type="HAMAP-Rule" id="MF_01348"/>
    </source>
</evidence>
<evidence type="ECO:0000259" key="9">
    <source>
        <dbReference type="Pfam" id="PF14870"/>
    </source>
</evidence>
<comment type="domain">
    <text evidence="7">A 7-bladed beta-propeller torus, about 55 by 55 Angstroms, with a depth of about 25 Angstroms and a central pore.</text>
</comment>
<dbReference type="PROSITE" id="PS51257">
    <property type="entry name" value="PROKAR_LIPOPROTEIN"/>
    <property type="match status" value="1"/>
</dbReference>
<dbReference type="RefSeq" id="WP_158466020.1">
    <property type="nucleotide sequence ID" value="NZ_QJUE01000002.1"/>
</dbReference>
<dbReference type="NCBIfam" id="NF010237">
    <property type="entry name" value="PRK13684.1"/>
    <property type="match status" value="1"/>
</dbReference>
<dbReference type="InterPro" id="IPR028203">
    <property type="entry name" value="PSII_CF48-like_dom"/>
</dbReference>
<reference evidence="10 11" key="1">
    <citation type="journal article" date="2018" name="Appl. Environ. Microbiol.">
        <title>Genome rearrangement shapes Prochlorococcus ecological adaptation.</title>
        <authorList>
            <person name="Yan W."/>
            <person name="Wei S."/>
            <person name="Wang Q."/>
            <person name="Xiao X."/>
            <person name="Zeng Q."/>
            <person name="Jiao N."/>
            <person name="Zhang R."/>
        </authorList>
    </citation>
    <scope>NUCLEOTIDE SEQUENCE [LARGE SCALE GENOMIC DNA]</scope>
    <source>
        <strain evidence="10 11">XMU1408</strain>
    </source>
</reference>
<dbReference type="HAMAP" id="MF_01348">
    <property type="entry name" value="Ycf48"/>
    <property type="match status" value="1"/>
</dbReference>
<dbReference type="InterPro" id="IPR015943">
    <property type="entry name" value="WD40/YVTN_repeat-like_dom_sf"/>
</dbReference>
<dbReference type="Proteomes" id="UP000247807">
    <property type="component" value="Unassembled WGS sequence"/>
</dbReference>
<comment type="function">
    <text evidence="7">A factor required for optimal assembly of photosystem II (PSII), acting in the early stages of PSII assembly. Also plays a role in replacement of photodamaged D1 (psbA). Assists YidC in synthesis of chlorophyll-binding proteins.</text>
</comment>
<organism evidence="10 11">
    <name type="scientific">Prochlorococcus marinus XMU1408</name>
    <dbReference type="NCBI Taxonomy" id="2213228"/>
    <lineage>
        <taxon>Bacteria</taxon>
        <taxon>Bacillati</taxon>
        <taxon>Cyanobacteriota</taxon>
        <taxon>Cyanophyceae</taxon>
        <taxon>Synechococcales</taxon>
        <taxon>Prochlorococcaceae</taxon>
        <taxon>Prochlorococcus</taxon>
    </lineage>
</organism>
<evidence type="ECO:0000256" key="4">
    <source>
        <dbReference type="ARBA" id="ARBA00023139"/>
    </source>
</evidence>
<evidence type="ECO:0000256" key="5">
    <source>
        <dbReference type="ARBA" id="ARBA00023276"/>
    </source>
</evidence>
<gene>
    <name evidence="7" type="primary">ycf48</name>
    <name evidence="10" type="ORF">DNJ73_01800</name>
</gene>
<keyword evidence="7" id="KW-0793">Thylakoid</keyword>
<keyword evidence="1 7" id="KW-0602">Photosynthesis</keyword>
<dbReference type="PANTHER" id="PTHR47199">
    <property type="entry name" value="PHOTOSYSTEM II STABILITY/ASSEMBLY FACTOR HCF136, CHLOROPLASTIC"/>
    <property type="match status" value="1"/>
</dbReference>
<dbReference type="Gene3D" id="2.130.10.10">
    <property type="entry name" value="YVTN repeat-like/Quinoprotein amine dehydrogenase"/>
    <property type="match status" value="1"/>
</dbReference>
<comment type="subcellular location">
    <subcellularLocation>
        <location evidence="7">Cellular thylakoid membrane</location>
        <topology evidence="7">Lipid-anchor</topology>
        <orientation evidence="7">Lumenal side</orientation>
    </subcellularLocation>
    <text evidence="7">Associated with a PSII precusor complex on the lumenal side of the thylakoid membrane.</text>
</comment>
<dbReference type="SUPFAM" id="SSF110296">
    <property type="entry name" value="Oligoxyloglucan reducing end-specific cellobiohydrolase"/>
    <property type="match status" value="1"/>
</dbReference>
<dbReference type="PANTHER" id="PTHR47199:SF2">
    <property type="entry name" value="PHOTOSYSTEM II STABILITY_ASSEMBLY FACTOR HCF136, CHLOROPLASTIC"/>
    <property type="match status" value="1"/>
</dbReference>
<comment type="subunit">
    <text evidence="7">Part of early PSII assembly complexes which includes D1 (psbA) and PsbI; not found in mature PSII. Binds to the lumenal side of PSII complexes. Interacts with YidC.</text>
</comment>
<keyword evidence="2 7" id="KW-0732">Signal</keyword>
<evidence type="ECO:0000256" key="6">
    <source>
        <dbReference type="ARBA" id="ARBA00023288"/>
    </source>
</evidence>
<comment type="caution">
    <text evidence="10">The sequence shown here is derived from an EMBL/GenBank/DDBJ whole genome shotgun (WGS) entry which is preliminary data.</text>
</comment>
<accession>A0A318R4D1</accession>
<dbReference type="GO" id="GO:0015979">
    <property type="term" value="P:photosynthesis"/>
    <property type="evidence" value="ECO:0007669"/>
    <property type="project" value="UniProtKB-KW"/>
</dbReference>
<dbReference type="CDD" id="cd15482">
    <property type="entry name" value="Sialidase_non-viral"/>
    <property type="match status" value="1"/>
</dbReference>
<evidence type="ECO:0000256" key="3">
    <source>
        <dbReference type="ARBA" id="ARBA00023136"/>
    </source>
</evidence>
<feature type="domain" description="Photosynthesis system II assembly factor Ycf48/Hcf136-like" evidence="9">
    <location>
        <begin position="32"/>
        <end position="337"/>
    </location>
</feature>
<dbReference type="PIRSF" id="PIRSF017875">
    <property type="entry name" value="PSII_HCF136"/>
    <property type="match status" value="1"/>
</dbReference>
<proteinExistence type="inferred from homology"/>
<keyword evidence="5 7" id="KW-0604">Photosystem II</keyword>
<evidence type="ECO:0000256" key="8">
    <source>
        <dbReference type="PIRNR" id="PIRNR017875"/>
    </source>
</evidence>